<keyword evidence="2" id="KW-1185">Reference proteome</keyword>
<gene>
    <name evidence="1" type="ORF">FALBO_129</name>
</gene>
<comment type="caution">
    <text evidence="1">The sequence shown here is derived from an EMBL/GenBank/DDBJ whole genome shotgun (WGS) entry which is preliminary data.</text>
</comment>
<dbReference type="EMBL" id="JAADYS010000015">
    <property type="protein sequence ID" value="KAF4472981.1"/>
    <property type="molecule type" value="Genomic_DNA"/>
</dbReference>
<evidence type="ECO:0000313" key="1">
    <source>
        <dbReference type="EMBL" id="KAF4472981.1"/>
    </source>
</evidence>
<evidence type="ECO:0000313" key="2">
    <source>
        <dbReference type="Proteomes" id="UP000554235"/>
    </source>
</evidence>
<name>A0A8H4LNP0_9HYPO</name>
<protein>
    <submittedName>
        <fullName evidence="1">Uncharacterized protein</fullName>
    </submittedName>
</protein>
<sequence length="269" mass="30269">MSHNRPSREIILRELAHRARHELPDVRKEASPVLQAAEFHSNLHPRSFTEVHFDHRDPRHIERLELVSVAMSPSMTQMPLLVEYTRHLALSFASGAALDHVGDSLQQQPVASMCRDALTPAPPPRGLMTEKGMIALFVAFYGLDNPVMCQNCCDTLANYVDGNTAHFLRPFATCRSLAGVANGRCCNCIGAHETYGCEWRHLGGYRPSTARDGPRDLPLSGWDWPDAARQGDEYTLPTLHGGSCPFICQIMWPRLELHENGRFRRFLMD</sequence>
<dbReference type="OrthoDB" id="5055259at2759"/>
<proteinExistence type="predicted"/>
<organism evidence="1 2">
    <name type="scientific">Fusarium albosuccineum</name>
    <dbReference type="NCBI Taxonomy" id="1237068"/>
    <lineage>
        <taxon>Eukaryota</taxon>
        <taxon>Fungi</taxon>
        <taxon>Dikarya</taxon>
        <taxon>Ascomycota</taxon>
        <taxon>Pezizomycotina</taxon>
        <taxon>Sordariomycetes</taxon>
        <taxon>Hypocreomycetidae</taxon>
        <taxon>Hypocreales</taxon>
        <taxon>Nectriaceae</taxon>
        <taxon>Fusarium</taxon>
        <taxon>Fusarium decemcellulare species complex</taxon>
    </lineage>
</organism>
<dbReference type="AlphaFoldDB" id="A0A8H4LNP0"/>
<accession>A0A8H4LNP0</accession>
<reference evidence="1 2" key="1">
    <citation type="submission" date="2020-01" db="EMBL/GenBank/DDBJ databases">
        <title>Identification and distribution of gene clusters putatively required for synthesis of sphingolipid metabolism inhibitors in phylogenetically diverse species of the filamentous fungus Fusarium.</title>
        <authorList>
            <person name="Kim H.-S."/>
            <person name="Busman M."/>
            <person name="Brown D.W."/>
            <person name="Divon H."/>
            <person name="Uhlig S."/>
            <person name="Proctor R.H."/>
        </authorList>
    </citation>
    <scope>NUCLEOTIDE SEQUENCE [LARGE SCALE GENOMIC DNA]</scope>
    <source>
        <strain evidence="1 2">NRRL 20459</strain>
    </source>
</reference>
<dbReference type="Proteomes" id="UP000554235">
    <property type="component" value="Unassembled WGS sequence"/>
</dbReference>